<dbReference type="RefSeq" id="WP_343817023.1">
    <property type="nucleotide sequence ID" value="NZ_BAAAFA010000005.1"/>
</dbReference>
<proteinExistence type="predicted"/>
<dbReference type="EMBL" id="BAAAFA010000005">
    <property type="protein sequence ID" value="GAA0816898.1"/>
    <property type="molecule type" value="Genomic_DNA"/>
</dbReference>
<protein>
    <recommendedName>
        <fullName evidence="3">YfcL family protein</fullName>
    </recommendedName>
</protein>
<dbReference type="Pfam" id="PF08891">
    <property type="entry name" value="YfcL"/>
    <property type="match status" value="1"/>
</dbReference>
<evidence type="ECO:0000313" key="2">
    <source>
        <dbReference type="Proteomes" id="UP001500021"/>
    </source>
</evidence>
<sequence>MTTTISSDLTNAPVSSKEIATVADIYAYFDGLFDQDVDADILFASGYLRGFIALVATSFGDEQQVITTDLVGEVTLKLKAAKSELSPQDGVIVNNFWLALQGFFVKL</sequence>
<evidence type="ECO:0000313" key="1">
    <source>
        <dbReference type="EMBL" id="GAA0816898.1"/>
    </source>
</evidence>
<name>A0ABP3WHH2_9GAMM</name>
<comment type="caution">
    <text evidence="1">The sequence shown here is derived from an EMBL/GenBank/DDBJ whole genome shotgun (WGS) entry which is preliminary data.</text>
</comment>
<gene>
    <name evidence="1" type="ORF">GCM10009111_17370</name>
</gene>
<dbReference type="InterPro" id="IPR014987">
    <property type="entry name" value="UPF_YfcL"/>
</dbReference>
<organism evidence="1 2">
    <name type="scientific">Colwellia asteriadis</name>
    <dbReference type="NCBI Taxonomy" id="517723"/>
    <lineage>
        <taxon>Bacteria</taxon>
        <taxon>Pseudomonadati</taxon>
        <taxon>Pseudomonadota</taxon>
        <taxon>Gammaproteobacteria</taxon>
        <taxon>Alteromonadales</taxon>
        <taxon>Colwelliaceae</taxon>
        <taxon>Colwellia</taxon>
    </lineage>
</organism>
<accession>A0ABP3WHH2</accession>
<keyword evidence="2" id="KW-1185">Reference proteome</keyword>
<reference evidence="2" key="1">
    <citation type="journal article" date="2019" name="Int. J. Syst. Evol. Microbiol.">
        <title>The Global Catalogue of Microorganisms (GCM) 10K type strain sequencing project: providing services to taxonomists for standard genome sequencing and annotation.</title>
        <authorList>
            <consortium name="The Broad Institute Genomics Platform"/>
            <consortium name="The Broad Institute Genome Sequencing Center for Infectious Disease"/>
            <person name="Wu L."/>
            <person name="Ma J."/>
        </authorList>
    </citation>
    <scope>NUCLEOTIDE SEQUENCE [LARGE SCALE GENOMIC DNA]</scope>
    <source>
        <strain evidence="2">JCM 15608</strain>
    </source>
</reference>
<evidence type="ECO:0008006" key="3">
    <source>
        <dbReference type="Google" id="ProtNLM"/>
    </source>
</evidence>
<dbReference type="Proteomes" id="UP001500021">
    <property type="component" value="Unassembled WGS sequence"/>
</dbReference>